<dbReference type="GO" id="GO:0005886">
    <property type="term" value="C:plasma membrane"/>
    <property type="evidence" value="ECO:0007669"/>
    <property type="project" value="TreeGrafter"/>
</dbReference>
<protein>
    <submittedName>
        <fullName evidence="3">YqaA family protein</fullName>
    </submittedName>
</protein>
<reference evidence="3 4" key="1">
    <citation type="submission" date="2023-10" db="EMBL/GenBank/DDBJ databases">
        <title>Complete genome sequence of a Sphingomonadaceae bacterium.</title>
        <authorList>
            <person name="Yan C."/>
        </authorList>
    </citation>
    <scope>NUCLEOTIDE SEQUENCE [LARGE SCALE GENOMIC DNA]</scope>
    <source>
        <strain evidence="3 4">SCSIO 66989</strain>
    </source>
</reference>
<feature type="transmembrane region" description="Helical" evidence="1">
    <location>
        <begin position="171"/>
        <end position="192"/>
    </location>
</feature>
<feature type="transmembrane region" description="Helical" evidence="1">
    <location>
        <begin position="107"/>
        <end position="127"/>
    </location>
</feature>
<feature type="transmembrane region" description="Helical" evidence="1">
    <location>
        <begin position="134"/>
        <end position="156"/>
    </location>
</feature>
<organism evidence="3 4">
    <name type="scientific">Alterisphingorhabdus coralli</name>
    <dbReference type="NCBI Taxonomy" id="3071408"/>
    <lineage>
        <taxon>Bacteria</taxon>
        <taxon>Pseudomonadati</taxon>
        <taxon>Pseudomonadota</taxon>
        <taxon>Alphaproteobacteria</taxon>
        <taxon>Sphingomonadales</taxon>
        <taxon>Sphingomonadaceae</taxon>
        <taxon>Alterisphingorhabdus (ex Yan et al. 2024)</taxon>
    </lineage>
</organism>
<sequence length="193" mass="21214">MLKNLYNWTLDKAAHEQAPRWLAGVSFVESSFFPIPPDVMLAPMCLARPDRALYYAFICAIASVIGALLGYAIGFFLFEAVGQPILSFYGLNEKFADFSADFNEQGWIIVLLAGFTPLPFKVITIAAGATSMPLYVLIGASIIARSARFFIVAILLKRFGPPMKEWIDNNFALATTVVGVLFVGGFVALRYIL</sequence>
<dbReference type="Pfam" id="PF09335">
    <property type="entry name" value="VTT_dom"/>
    <property type="match status" value="1"/>
</dbReference>
<dbReference type="AlphaFoldDB" id="A0AA97F9B7"/>
<feature type="domain" description="VTT" evidence="2">
    <location>
        <begin position="57"/>
        <end position="155"/>
    </location>
</feature>
<dbReference type="PANTHER" id="PTHR42709">
    <property type="entry name" value="ALKALINE PHOSPHATASE LIKE PROTEIN"/>
    <property type="match status" value="1"/>
</dbReference>
<evidence type="ECO:0000313" key="3">
    <source>
        <dbReference type="EMBL" id="WOE75668.1"/>
    </source>
</evidence>
<dbReference type="InterPro" id="IPR032816">
    <property type="entry name" value="VTT_dom"/>
</dbReference>
<dbReference type="PANTHER" id="PTHR42709:SF11">
    <property type="entry name" value="DEDA FAMILY PROTEIN"/>
    <property type="match status" value="1"/>
</dbReference>
<feature type="transmembrane region" description="Helical" evidence="1">
    <location>
        <begin position="53"/>
        <end position="78"/>
    </location>
</feature>
<accession>A0AA97F9B7</accession>
<name>A0AA97F9B7_9SPHN</name>
<keyword evidence="1" id="KW-0472">Membrane</keyword>
<evidence type="ECO:0000256" key="1">
    <source>
        <dbReference type="SAM" id="Phobius"/>
    </source>
</evidence>
<evidence type="ECO:0000313" key="4">
    <source>
        <dbReference type="Proteomes" id="UP001302429"/>
    </source>
</evidence>
<keyword evidence="1" id="KW-1133">Transmembrane helix</keyword>
<evidence type="ECO:0000259" key="2">
    <source>
        <dbReference type="Pfam" id="PF09335"/>
    </source>
</evidence>
<keyword evidence="1" id="KW-0812">Transmembrane</keyword>
<dbReference type="KEGG" id="acoa:RB602_02835"/>
<dbReference type="Proteomes" id="UP001302429">
    <property type="component" value="Chromosome"/>
</dbReference>
<dbReference type="RefSeq" id="WP_317082769.1">
    <property type="nucleotide sequence ID" value="NZ_CP136594.1"/>
</dbReference>
<keyword evidence="4" id="KW-1185">Reference proteome</keyword>
<proteinExistence type="predicted"/>
<dbReference type="InterPro" id="IPR051311">
    <property type="entry name" value="DedA_domain"/>
</dbReference>
<dbReference type="EMBL" id="CP136594">
    <property type="protein sequence ID" value="WOE75668.1"/>
    <property type="molecule type" value="Genomic_DNA"/>
</dbReference>
<gene>
    <name evidence="3" type="ORF">RB602_02835</name>
</gene>